<name>A0A239IJT4_9PSED</name>
<evidence type="ECO:0000256" key="2">
    <source>
        <dbReference type="ARBA" id="ARBA00022475"/>
    </source>
</evidence>
<dbReference type="Pfam" id="PF06977">
    <property type="entry name" value="SdiA-regulated"/>
    <property type="match status" value="1"/>
</dbReference>
<evidence type="ECO:0000256" key="1">
    <source>
        <dbReference type="ARBA" id="ARBA00004236"/>
    </source>
</evidence>
<organism evidence="5 6">
    <name type="scientific">Pseudomonas segetis</name>
    <dbReference type="NCBI Taxonomy" id="298908"/>
    <lineage>
        <taxon>Bacteria</taxon>
        <taxon>Pseudomonadati</taxon>
        <taxon>Pseudomonadota</taxon>
        <taxon>Gammaproteobacteria</taxon>
        <taxon>Pseudomonadales</taxon>
        <taxon>Pseudomonadaceae</taxon>
        <taxon>Pseudomonas</taxon>
    </lineage>
</organism>
<gene>
    <name evidence="5" type="ORF">SAMN05216255_3901</name>
</gene>
<dbReference type="EMBL" id="FZOG01000006">
    <property type="protein sequence ID" value="SNS93303.1"/>
    <property type="molecule type" value="Genomic_DNA"/>
</dbReference>
<dbReference type="CDD" id="cd09971">
    <property type="entry name" value="SdiA-regulated"/>
    <property type="match status" value="1"/>
</dbReference>
<feature type="transmembrane region" description="Helical" evidence="4">
    <location>
        <begin position="12"/>
        <end position="29"/>
    </location>
</feature>
<reference evidence="6" key="1">
    <citation type="submission" date="2017-06" db="EMBL/GenBank/DDBJ databases">
        <authorList>
            <person name="Varghese N."/>
            <person name="Submissions S."/>
        </authorList>
    </citation>
    <scope>NUCLEOTIDE SEQUENCE [LARGE SCALE GENOMIC DNA]</scope>
    <source>
        <strain evidence="6">CIP 108523</strain>
    </source>
</reference>
<proteinExistence type="predicted"/>
<sequence>MPKSSKVFSTVFRSLLVLMLVVFVSVGLYQRWDERALFLLKELQTSAEMQASSIWLPSYRVTLAGKAIAGLEEGEVSGLTYRPSSNTLFTILGKHSELVELSLTGDVLRRIPVTGLENPEGVEALSGDLMAIVDERQRTLTVFPLTASTTQINARQQIQVDLGFAKAANKGFEGLGWDSRRQLILLAKERDPRGFYTLPLPGKSGPAQGMLELNIDDVFVRDISSVSFDPRTGHALLLSDESRVLVELDANARPHSFISLASGFNGLGWGVKQPEGVTTGADGDIYVVSEPNLFYVLSK</sequence>
<keyword evidence="6" id="KW-1185">Reference proteome</keyword>
<dbReference type="SUPFAM" id="SSF50956">
    <property type="entry name" value="Thermostable phytase (3-phytase)"/>
    <property type="match status" value="1"/>
</dbReference>
<evidence type="ECO:0000256" key="3">
    <source>
        <dbReference type="ARBA" id="ARBA00023136"/>
    </source>
</evidence>
<dbReference type="InterPro" id="IPR009722">
    <property type="entry name" value="YjiK/CarP"/>
</dbReference>
<dbReference type="GO" id="GO:0005886">
    <property type="term" value="C:plasma membrane"/>
    <property type="evidence" value="ECO:0007669"/>
    <property type="project" value="UniProtKB-SubCell"/>
</dbReference>
<dbReference type="Proteomes" id="UP000242915">
    <property type="component" value="Unassembled WGS sequence"/>
</dbReference>
<keyword evidence="4" id="KW-0812">Transmembrane</keyword>
<evidence type="ECO:0000313" key="5">
    <source>
        <dbReference type="EMBL" id="SNS93303.1"/>
    </source>
</evidence>
<keyword evidence="2" id="KW-1003">Cell membrane</keyword>
<protein>
    <submittedName>
        <fullName evidence="5">Uncharacterized protein YjiK</fullName>
    </submittedName>
</protein>
<keyword evidence="3 4" id="KW-0472">Membrane</keyword>
<evidence type="ECO:0000313" key="6">
    <source>
        <dbReference type="Proteomes" id="UP000242915"/>
    </source>
</evidence>
<evidence type="ECO:0000256" key="4">
    <source>
        <dbReference type="SAM" id="Phobius"/>
    </source>
</evidence>
<dbReference type="AlphaFoldDB" id="A0A239IJT4"/>
<dbReference type="RefSeq" id="WP_245851561.1">
    <property type="nucleotide sequence ID" value="NZ_FZOG01000006.1"/>
</dbReference>
<comment type="subcellular location">
    <subcellularLocation>
        <location evidence="1">Cell membrane</location>
    </subcellularLocation>
</comment>
<keyword evidence="4" id="KW-1133">Transmembrane helix</keyword>
<accession>A0A239IJT4</accession>